<dbReference type="InterPro" id="IPR029063">
    <property type="entry name" value="SAM-dependent_MTases_sf"/>
</dbReference>
<name>A0A448UDA5_9NEIS</name>
<dbReference type="FunFam" id="2.40.50.140:FF:000097">
    <property type="entry name" value="23S rRNA (uracil(1939)-C(5))-methyltransferase RlmD"/>
    <property type="match status" value="1"/>
</dbReference>
<evidence type="ECO:0000313" key="14">
    <source>
        <dbReference type="Proteomes" id="UP000268229"/>
    </source>
</evidence>
<dbReference type="PROSITE" id="PS50926">
    <property type="entry name" value="TRAM"/>
    <property type="match status" value="1"/>
</dbReference>
<evidence type="ECO:0000256" key="7">
    <source>
        <dbReference type="ARBA" id="ARBA00023004"/>
    </source>
</evidence>
<dbReference type="Pfam" id="PF01938">
    <property type="entry name" value="TRAM"/>
    <property type="match status" value="1"/>
</dbReference>
<evidence type="ECO:0000256" key="5">
    <source>
        <dbReference type="ARBA" id="ARBA00022691"/>
    </source>
</evidence>
<dbReference type="GO" id="GO:0070475">
    <property type="term" value="P:rRNA base methylation"/>
    <property type="evidence" value="ECO:0007669"/>
    <property type="project" value="TreeGrafter"/>
</dbReference>
<evidence type="ECO:0000256" key="8">
    <source>
        <dbReference type="ARBA" id="ARBA00023014"/>
    </source>
</evidence>
<keyword evidence="3 9" id="KW-0489">Methyltransferase</keyword>
<comment type="function">
    <text evidence="9">Catalyzes the formation of 5-methyl-uridine at position 1939 (m5U1939) in 23S rRNA.</text>
</comment>
<protein>
    <recommendedName>
        <fullName evidence="9">23S rRNA (uracil(1939)-C(5))-methyltransferase RlmD</fullName>
        <ecNumber evidence="9">2.1.1.190</ecNumber>
    </recommendedName>
    <alternativeName>
        <fullName evidence="9">23S rRNA(m5U1939)-methyltransferase</fullName>
    </alternativeName>
</protein>
<dbReference type="InterPro" id="IPR012340">
    <property type="entry name" value="NA-bd_OB-fold"/>
</dbReference>
<feature type="active site" description="Nucleophile" evidence="9 10">
    <location>
        <position position="397"/>
    </location>
</feature>
<evidence type="ECO:0000259" key="12">
    <source>
        <dbReference type="PROSITE" id="PS50926"/>
    </source>
</evidence>
<evidence type="ECO:0000256" key="11">
    <source>
        <dbReference type="PROSITE-ProRule" id="PRU10015"/>
    </source>
</evidence>
<dbReference type="NCBIfam" id="NF009639">
    <property type="entry name" value="PRK13168.1"/>
    <property type="match status" value="1"/>
</dbReference>
<keyword evidence="14" id="KW-1185">Reference proteome</keyword>
<feature type="binding site" evidence="9">
    <location>
        <position position="69"/>
    </location>
    <ligand>
        <name>[4Fe-4S] cluster</name>
        <dbReference type="ChEBI" id="CHEBI:49883"/>
    </ligand>
</feature>
<dbReference type="EC" id="2.1.1.190" evidence="9"/>
<keyword evidence="5 9" id="KW-0949">S-adenosyl-L-methionine</keyword>
<proteinExistence type="inferred from homology"/>
<feature type="binding site" evidence="9 10">
    <location>
        <position position="271"/>
    </location>
    <ligand>
        <name>S-adenosyl-L-methionine</name>
        <dbReference type="ChEBI" id="CHEBI:59789"/>
    </ligand>
</feature>
<keyword evidence="6 9" id="KW-0479">Metal-binding</keyword>
<evidence type="ECO:0000313" key="13">
    <source>
        <dbReference type="EMBL" id="VEJ21886.1"/>
    </source>
</evidence>
<evidence type="ECO:0000256" key="2">
    <source>
        <dbReference type="ARBA" id="ARBA00022552"/>
    </source>
</evidence>
<dbReference type="SUPFAM" id="SSF53335">
    <property type="entry name" value="S-adenosyl-L-methionine-dependent methyltransferases"/>
    <property type="match status" value="1"/>
</dbReference>
<reference evidence="13 14" key="1">
    <citation type="submission" date="2018-12" db="EMBL/GenBank/DDBJ databases">
        <authorList>
            <consortium name="Pathogen Informatics"/>
        </authorList>
    </citation>
    <scope>NUCLEOTIDE SEQUENCE [LARGE SCALE GENOMIC DNA]</scope>
    <source>
        <strain evidence="13 14">NCTC12227</strain>
    </source>
</reference>
<comment type="catalytic activity">
    <reaction evidence="9">
        <text>uridine(1939) in 23S rRNA + S-adenosyl-L-methionine = 5-methyluridine(1939) in 23S rRNA + S-adenosyl-L-homocysteine + H(+)</text>
        <dbReference type="Rhea" id="RHEA:42908"/>
        <dbReference type="Rhea" id="RHEA-COMP:10278"/>
        <dbReference type="Rhea" id="RHEA-COMP:10279"/>
        <dbReference type="ChEBI" id="CHEBI:15378"/>
        <dbReference type="ChEBI" id="CHEBI:57856"/>
        <dbReference type="ChEBI" id="CHEBI:59789"/>
        <dbReference type="ChEBI" id="CHEBI:65315"/>
        <dbReference type="ChEBI" id="CHEBI:74447"/>
        <dbReference type="EC" id="2.1.1.190"/>
    </reaction>
</comment>
<feature type="active site" evidence="11">
    <location>
        <position position="397"/>
    </location>
</feature>
<dbReference type="Proteomes" id="UP000268229">
    <property type="component" value="Chromosome"/>
</dbReference>
<dbReference type="InterPro" id="IPR030390">
    <property type="entry name" value="MeTrfase_TrmA_AS"/>
</dbReference>
<dbReference type="STRING" id="326522.BWD08_09985"/>
<organism evidence="13 14">
    <name type="scientific">Neisseria animaloris</name>
    <dbReference type="NCBI Taxonomy" id="326522"/>
    <lineage>
        <taxon>Bacteria</taxon>
        <taxon>Pseudomonadati</taxon>
        <taxon>Pseudomonadota</taxon>
        <taxon>Betaproteobacteria</taxon>
        <taxon>Neisseriales</taxon>
        <taxon>Neisseriaceae</taxon>
        <taxon>Neisseria</taxon>
    </lineage>
</organism>
<dbReference type="CDD" id="cd02440">
    <property type="entry name" value="AdoMet_MTases"/>
    <property type="match status" value="1"/>
</dbReference>
<gene>
    <name evidence="9 13" type="primary">rlmD</name>
    <name evidence="13" type="ORF">NCTC12227_01653</name>
</gene>
<feature type="binding site" evidence="9">
    <location>
        <position position="156"/>
    </location>
    <ligand>
        <name>[4Fe-4S] cluster</name>
        <dbReference type="ChEBI" id="CHEBI:49883"/>
    </ligand>
</feature>
<evidence type="ECO:0000256" key="9">
    <source>
        <dbReference type="HAMAP-Rule" id="MF_01010"/>
    </source>
</evidence>
<dbReference type="GO" id="GO:0070041">
    <property type="term" value="F:rRNA (uridine-C5-)-methyltransferase activity"/>
    <property type="evidence" value="ECO:0007669"/>
    <property type="project" value="UniProtKB-UniRule"/>
</dbReference>
<evidence type="ECO:0000256" key="10">
    <source>
        <dbReference type="PROSITE-ProRule" id="PRU01024"/>
    </source>
</evidence>
<dbReference type="RefSeq" id="WP_126304950.1">
    <property type="nucleotide sequence ID" value="NZ_JBGNXI010000008.1"/>
</dbReference>
<keyword evidence="1 9" id="KW-0004">4Fe-4S</keyword>
<dbReference type="Gene3D" id="2.40.50.1070">
    <property type="match status" value="1"/>
</dbReference>
<accession>A0A448UDA5</accession>
<dbReference type="Gene3D" id="3.40.50.150">
    <property type="entry name" value="Vaccinia Virus protein VP39"/>
    <property type="match status" value="1"/>
</dbReference>
<dbReference type="HAMAP" id="MF_01010">
    <property type="entry name" value="23SrRNA_methyltr_RlmD"/>
    <property type="match status" value="1"/>
</dbReference>
<sequence length="440" mass="49269">MKSENIAEVFSLDYEGRGVARVNGKTVFIKGALPSEQVIYRLTRSKKQFDEAETVAVIKASAERVEPKCCYFDTCGGCVLQHASPSSQIAFKQRILEEQLLRIGKVLPQQLLSPIYGMPWAYRHRARLSVSVNREGRLKLGFQSRKTHDVVNAVNCPVLPKHVSNMLPELRNLLQNCADRKERVRYIEFLIGEQVTVLNVCIENEPSESTKQRLRKFSDGLNKTNVQEWQIWLQYGEGKAFPFYPEQAPQLAYSLPEFGVQMPFRPGDFTQINPHLNALMVSRALRLLDIKMGERVADLFCGLGNFSIPMAKQGADVVGIEGADFLTQRASENARLNNCGSKTSFQTADLFETDAATVASWGVFDKMLLDPPRSGAYAVVQALHEPYLPKRIVYVSCNPSTFARDAAVLVDKGYCFKAAGVMNMFAQTAHVESIGCFELH</sequence>
<dbReference type="InterPro" id="IPR002792">
    <property type="entry name" value="TRAM_dom"/>
</dbReference>
<dbReference type="GO" id="GO:0005506">
    <property type="term" value="F:iron ion binding"/>
    <property type="evidence" value="ECO:0007669"/>
    <property type="project" value="UniProtKB-UniRule"/>
</dbReference>
<feature type="binding site" evidence="9 10">
    <location>
        <position position="300"/>
    </location>
    <ligand>
        <name>S-adenosyl-L-methionine</name>
        <dbReference type="ChEBI" id="CHEBI:59789"/>
    </ligand>
</feature>
<dbReference type="GO" id="GO:0003723">
    <property type="term" value="F:RNA binding"/>
    <property type="evidence" value="ECO:0007669"/>
    <property type="project" value="InterPro"/>
</dbReference>
<dbReference type="KEGG" id="nani:NCTC12227_01653"/>
<dbReference type="PANTHER" id="PTHR11061">
    <property type="entry name" value="RNA M5U METHYLTRANSFERASE"/>
    <property type="match status" value="1"/>
</dbReference>
<dbReference type="Pfam" id="PF05958">
    <property type="entry name" value="tRNA_U5-meth_tr"/>
    <property type="match status" value="1"/>
</dbReference>
<keyword evidence="7 9" id="KW-0408">Iron</keyword>
<keyword evidence="4 9" id="KW-0808">Transferase</keyword>
<feature type="domain" description="TRAM" evidence="12">
    <location>
        <begin position="1"/>
        <end position="56"/>
    </location>
</feature>
<comment type="similarity">
    <text evidence="9">Belongs to the class I-like SAM-binding methyltransferase superfamily. RNA M5U methyltransferase family. RlmD subfamily.</text>
</comment>
<dbReference type="GO" id="GO:0051539">
    <property type="term" value="F:4 iron, 4 sulfur cluster binding"/>
    <property type="evidence" value="ECO:0007669"/>
    <property type="project" value="UniProtKB-KW"/>
</dbReference>
<dbReference type="PROSITE" id="PS01230">
    <property type="entry name" value="TRMA_1"/>
    <property type="match status" value="1"/>
</dbReference>
<evidence type="ECO:0000256" key="1">
    <source>
        <dbReference type="ARBA" id="ARBA00022485"/>
    </source>
</evidence>
<feature type="binding site" evidence="9">
    <location>
        <position position="305"/>
    </location>
    <ligand>
        <name>S-adenosyl-L-methionine</name>
        <dbReference type="ChEBI" id="CHEBI:59789"/>
    </ligand>
</feature>
<evidence type="ECO:0000256" key="3">
    <source>
        <dbReference type="ARBA" id="ARBA00022603"/>
    </source>
</evidence>
<feature type="binding site" evidence="9">
    <location>
        <position position="78"/>
    </location>
    <ligand>
        <name>[4Fe-4S] cluster</name>
        <dbReference type="ChEBI" id="CHEBI:49883"/>
    </ligand>
</feature>
<evidence type="ECO:0000256" key="4">
    <source>
        <dbReference type="ARBA" id="ARBA00022679"/>
    </source>
</evidence>
<keyword evidence="2 9" id="KW-0698">rRNA processing</keyword>
<dbReference type="SUPFAM" id="SSF50249">
    <property type="entry name" value="Nucleic acid-binding proteins"/>
    <property type="match status" value="1"/>
</dbReference>
<dbReference type="InterPro" id="IPR010280">
    <property type="entry name" value="U5_MeTrfase_fam"/>
</dbReference>
<dbReference type="PROSITE" id="PS51687">
    <property type="entry name" value="SAM_MT_RNA_M5U"/>
    <property type="match status" value="1"/>
</dbReference>
<dbReference type="AlphaFoldDB" id="A0A448UDA5"/>
<feature type="binding site" evidence="9 10">
    <location>
        <position position="370"/>
    </location>
    <ligand>
        <name>S-adenosyl-L-methionine</name>
        <dbReference type="ChEBI" id="CHEBI:59789"/>
    </ligand>
</feature>
<feature type="binding site" evidence="9">
    <location>
        <position position="349"/>
    </location>
    <ligand>
        <name>S-adenosyl-L-methionine</name>
        <dbReference type="ChEBI" id="CHEBI:59789"/>
    </ligand>
</feature>
<dbReference type="Gene3D" id="2.40.50.140">
    <property type="entry name" value="Nucleic acid-binding proteins"/>
    <property type="match status" value="1"/>
</dbReference>
<dbReference type="OrthoDB" id="9804590at2"/>
<dbReference type="PANTHER" id="PTHR11061:SF49">
    <property type="entry name" value="23S RRNA (URACIL(1939)-C(5))-METHYLTRANSFERASE RLMD"/>
    <property type="match status" value="1"/>
</dbReference>
<dbReference type="InterPro" id="IPR001566">
    <property type="entry name" value="23S_rRNA_MeTrfase_RlmD"/>
</dbReference>
<feature type="binding site" evidence="9">
    <location>
        <position position="75"/>
    </location>
    <ligand>
        <name>[4Fe-4S] cluster</name>
        <dbReference type="ChEBI" id="CHEBI:49883"/>
    </ligand>
</feature>
<evidence type="ECO:0000256" key="6">
    <source>
        <dbReference type="ARBA" id="ARBA00022723"/>
    </source>
</evidence>
<keyword evidence="8 9" id="KW-0411">Iron-sulfur</keyword>
<dbReference type="EMBL" id="LR134516">
    <property type="protein sequence ID" value="VEJ21886.1"/>
    <property type="molecule type" value="Genomic_DNA"/>
</dbReference>
<feature type="binding site" evidence="9 10">
    <location>
        <position position="321"/>
    </location>
    <ligand>
        <name>S-adenosyl-L-methionine</name>
        <dbReference type="ChEBI" id="CHEBI:59789"/>
    </ligand>
</feature>